<proteinExistence type="predicted"/>
<sequence length="124" mass="14294">MVCKVANRGLPRYRSEGKEHAASPNFLQQDFAPVFPNYLAVVMDLFSRRVVGIAMSASLDAELVCRALSNALETRHREGRLIFHSGQGSQYSSKRFRRLLWRNKNAQYQIFLLLSKIKNTHFYS</sequence>
<dbReference type="eggNOG" id="COG2801">
    <property type="taxonomic scope" value="Bacteria"/>
</dbReference>
<dbReference type="STRING" id="406817.XNC1_3513"/>
<dbReference type="KEGG" id="xne:XNC1_3513"/>
<dbReference type="Pfam" id="PF00665">
    <property type="entry name" value="rve"/>
    <property type="match status" value="1"/>
</dbReference>
<dbReference type="InterPro" id="IPR012337">
    <property type="entry name" value="RNaseH-like_sf"/>
</dbReference>
<dbReference type="PROSITE" id="PS50994">
    <property type="entry name" value="INTEGRASE"/>
    <property type="match status" value="1"/>
</dbReference>
<dbReference type="EMBL" id="FN667742">
    <property type="protein sequence ID" value="CBJ91551.1"/>
    <property type="molecule type" value="Genomic_DNA"/>
</dbReference>
<dbReference type="InterPro" id="IPR050900">
    <property type="entry name" value="Transposase_IS3/IS150/IS904"/>
</dbReference>
<reference evidence="2 3" key="1">
    <citation type="journal article" date="2011" name="PLoS ONE">
        <title>The entomopathogenic bacterial endosymbionts xenorhabdus and photorhabdus: convergent lifestyles from divergent genomes.</title>
        <authorList>
            <person name="Chaston J.M."/>
            <person name="Suen G."/>
            <person name="Tucker S.L."/>
            <person name="Andersen A.W."/>
            <person name="Bhasin A."/>
            <person name="Bode E."/>
            <person name="Bode H.B."/>
            <person name="Brachmann A.O."/>
            <person name="Cowles C.E."/>
            <person name="Cowles K.N."/>
            <person name="Darby C."/>
            <person name="de Leon L."/>
            <person name="Drace K."/>
            <person name="Du Z."/>
            <person name="Givaudan A."/>
            <person name="Herbert Tran E.E."/>
            <person name="Jewell K.A."/>
            <person name="Knack J.J."/>
            <person name="Krasomil-Osterfeld K.C."/>
            <person name="Kukor R."/>
            <person name="Lanois A."/>
            <person name="Latreille P."/>
            <person name="Leimgruber N.K."/>
            <person name="Lipke C.M."/>
            <person name="Liu R."/>
            <person name="Lu X."/>
            <person name="Martens E.C."/>
            <person name="Marri P.R."/>
            <person name="Medigue C."/>
            <person name="Menard M.L."/>
            <person name="Miller N.M."/>
            <person name="Morales-Soto N."/>
            <person name="Norton S."/>
            <person name="Ogier J.C."/>
            <person name="Orchard S.S."/>
            <person name="Park D."/>
            <person name="Park Y."/>
            <person name="Qurollo B.A."/>
            <person name="Sugar D.R."/>
            <person name="Richards G.R."/>
            <person name="Rouy Z."/>
            <person name="Slominski B."/>
            <person name="Slominski K."/>
            <person name="Snyder H."/>
            <person name="Tjaden B.C."/>
            <person name="van der Hoeven R."/>
            <person name="Welch R.D."/>
            <person name="Wheeler C."/>
            <person name="Xiang B."/>
            <person name="Barbazuk B."/>
            <person name="Gaudriault S."/>
            <person name="Goodner B."/>
            <person name="Slater S.C."/>
            <person name="Forst S."/>
            <person name="Goldman B.S."/>
            <person name="Goodrich-Blair H."/>
        </authorList>
    </citation>
    <scope>NUCLEOTIDE SEQUENCE [LARGE SCALE GENOMIC DNA]</scope>
    <source>
        <strain evidence="3">ATCC 19061 / DSM 3370 / CCUG 14189 / LMG 1036 / NCIMB 9965 / AN6</strain>
    </source>
</reference>
<keyword evidence="3" id="KW-1185">Reference proteome</keyword>
<evidence type="ECO:0000259" key="1">
    <source>
        <dbReference type="PROSITE" id="PS50994"/>
    </source>
</evidence>
<dbReference type="RefSeq" id="WP_013185113.1">
    <property type="nucleotide sequence ID" value="NC_014228.1"/>
</dbReference>
<feature type="domain" description="Integrase catalytic" evidence="1">
    <location>
        <begin position="20"/>
        <end position="124"/>
    </location>
</feature>
<evidence type="ECO:0000313" key="2">
    <source>
        <dbReference type="EMBL" id="CBJ91551.1"/>
    </source>
</evidence>
<dbReference type="GO" id="GO:0003676">
    <property type="term" value="F:nucleic acid binding"/>
    <property type="evidence" value="ECO:0007669"/>
    <property type="project" value="InterPro"/>
</dbReference>
<dbReference type="HOGENOM" id="CLU_2003028_0_0_6"/>
<dbReference type="Gene3D" id="3.30.420.10">
    <property type="entry name" value="Ribonuclease H-like superfamily/Ribonuclease H"/>
    <property type="match status" value="1"/>
</dbReference>
<dbReference type="Proteomes" id="UP000008075">
    <property type="component" value="Chromosome"/>
</dbReference>
<dbReference type="PANTHER" id="PTHR46889:SF4">
    <property type="entry name" value="TRANSPOSASE INSO FOR INSERTION SEQUENCE ELEMENT IS911B-RELATED"/>
    <property type="match status" value="1"/>
</dbReference>
<organism evidence="2 3">
    <name type="scientific">Xenorhabdus nematophila (strain ATCC 19061 / DSM 3370 / CCUG 14189 / LMG 1036 / NCIMB 9965 / AN6)</name>
    <dbReference type="NCBI Taxonomy" id="406817"/>
    <lineage>
        <taxon>Bacteria</taxon>
        <taxon>Pseudomonadati</taxon>
        <taxon>Pseudomonadota</taxon>
        <taxon>Gammaproteobacteria</taxon>
        <taxon>Enterobacterales</taxon>
        <taxon>Morganellaceae</taxon>
        <taxon>Xenorhabdus</taxon>
    </lineage>
</organism>
<dbReference type="InterPro" id="IPR036397">
    <property type="entry name" value="RNaseH_sf"/>
</dbReference>
<protein>
    <submittedName>
        <fullName evidence="2">IS element</fullName>
    </submittedName>
</protein>
<accession>D3V9K1</accession>
<name>D3V9K1_XENNA</name>
<evidence type="ECO:0000313" key="3">
    <source>
        <dbReference type="Proteomes" id="UP000008075"/>
    </source>
</evidence>
<dbReference type="GO" id="GO:0015074">
    <property type="term" value="P:DNA integration"/>
    <property type="evidence" value="ECO:0007669"/>
    <property type="project" value="InterPro"/>
</dbReference>
<dbReference type="AlphaFoldDB" id="D3V9K1"/>
<gene>
    <name evidence="2" type="ordered locus">XNC1_3513</name>
</gene>
<dbReference type="GeneID" id="25361676"/>
<dbReference type="SUPFAM" id="SSF53098">
    <property type="entry name" value="Ribonuclease H-like"/>
    <property type="match status" value="1"/>
</dbReference>
<dbReference type="PANTHER" id="PTHR46889">
    <property type="entry name" value="TRANSPOSASE INSF FOR INSERTION SEQUENCE IS3B-RELATED"/>
    <property type="match status" value="1"/>
</dbReference>
<dbReference type="InterPro" id="IPR001584">
    <property type="entry name" value="Integrase_cat-core"/>
</dbReference>